<evidence type="ECO:0000313" key="3">
    <source>
        <dbReference type="Proteomes" id="UP000224902"/>
    </source>
</evidence>
<gene>
    <name evidence="2" type="ORF">SEA_WEASELS2_161</name>
</gene>
<feature type="compositionally biased region" description="Low complexity" evidence="1">
    <location>
        <begin position="98"/>
        <end position="128"/>
    </location>
</feature>
<feature type="compositionally biased region" description="Polar residues" evidence="1">
    <location>
        <begin position="70"/>
        <end position="81"/>
    </location>
</feature>
<dbReference type="Proteomes" id="UP000224902">
    <property type="component" value="Segment"/>
</dbReference>
<protein>
    <recommendedName>
        <fullName evidence="4">Lipoprotein</fullName>
    </recommendedName>
</protein>
<organism evidence="2 3">
    <name type="scientific">Rhodococcus phage Weasels2</name>
    <dbReference type="NCBI Taxonomy" id="1897437"/>
    <lineage>
        <taxon>Viruses</taxon>
        <taxon>Duplodnaviria</taxon>
        <taxon>Heunggongvirae</taxon>
        <taxon>Uroviricota</taxon>
        <taxon>Caudoviricetes</taxon>
        <taxon>Weaselvirus</taxon>
        <taxon>Weaselvirus weasel</taxon>
    </lineage>
</organism>
<name>A0A1I9SAD5_9CAUD</name>
<accession>A0A1I9SAD5</accession>
<dbReference type="EMBL" id="KX774321">
    <property type="protein sequence ID" value="AOZ63741.1"/>
    <property type="molecule type" value="Genomic_DNA"/>
</dbReference>
<feature type="region of interest" description="Disordered" evidence="1">
    <location>
        <begin position="45"/>
        <end position="128"/>
    </location>
</feature>
<sequence>MNKIRTALVATVAATALILTGCSTNNNSTQTICVDRKTQVRYSDDRCNRNDPNMMWWYLPSNKSKPKVTQKVTEGSSQKPTSAPKPKTDAPKVDTKKSSPAPKSNSGSSSKSSGGGYRAPAPAPRAGK</sequence>
<evidence type="ECO:0000313" key="2">
    <source>
        <dbReference type="EMBL" id="AOZ63741.1"/>
    </source>
</evidence>
<evidence type="ECO:0008006" key="4">
    <source>
        <dbReference type="Google" id="ProtNLM"/>
    </source>
</evidence>
<keyword evidence="3" id="KW-1185">Reference proteome</keyword>
<reference evidence="3" key="1">
    <citation type="submission" date="2016-08" db="EMBL/GenBank/DDBJ databases">
        <authorList>
            <person name="Seilhamer J.J."/>
        </authorList>
    </citation>
    <scope>NUCLEOTIDE SEQUENCE [LARGE SCALE GENOMIC DNA]</scope>
</reference>
<feature type="compositionally biased region" description="Basic and acidic residues" evidence="1">
    <location>
        <begin position="86"/>
        <end position="97"/>
    </location>
</feature>
<dbReference type="PROSITE" id="PS51257">
    <property type="entry name" value="PROKAR_LIPOPROTEIN"/>
    <property type="match status" value="1"/>
</dbReference>
<proteinExistence type="predicted"/>
<evidence type="ECO:0000256" key="1">
    <source>
        <dbReference type="SAM" id="MobiDB-lite"/>
    </source>
</evidence>